<proteinExistence type="predicted"/>
<sequence length="291" mass="31724">MDEVDAIFNSRKADSNEDLRGILNSGYRRGAYVGRAAVVGKGVVTEEWPSFAPVALAGLGNLPDTLMTRSVIIRMKRRRSGERVEPYRERVERAVAEALREELADWCESIREVLGSNYPELPEGIEDRDADIWEPLIAIADAAGGEWPSRGRGAAVFLTEESHARPVTLGVRLLADIRVVLAGRDRISSAELVEGLRTLEGAPWDSLKGEPLDTRGLARMLDKYDVKPTKIRLGSITVQGYTLAGFWDAFERYAPHVTLPDPEQPEQPEHIAPGTAPRSGTAGTGGTVAAA</sequence>
<keyword evidence="4" id="KW-1185">Reference proteome</keyword>
<protein>
    <submittedName>
        <fullName evidence="3">DUF3631 domain-containing protein</fullName>
    </submittedName>
</protein>
<comment type="caution">
    <text evidence="3">The sequence shown here is derived from an EMBL/GenBank/DDBJ whole genome shotgun (WGS) entry which is preliminary data.</text>
</comment>
<evidence type="ECO:0000259" key="2">
    <source>
        <dbReference type="Pfam" id="PF12307"/>
    </source>
</evidence>
<name>A0ABU0XEY9_9MICO</name>
<feature type="region of interest" description="Disordered" evidence="1">
    <location>
        <begin position="257"/>
        <end position="291"/>
    </location>
</feature>
<evidence type="ECO:0000256" key="1">
    <source>
        <dbReference type="SAM" id="MobiDB-lite"/>
    </source>
</evidence>
<dbReference type="InterPro" id="IPR022081">
    <property type="entry name" value="DUF3631"/>
</dbReference>
<dbReference type="EMBL" id="JAVFCB010000002">
    <property type="protein sequence ID" value="MDQ4213274.1"/>
    <property type="molecule type" value="Genomic_DNA"/>
</dbReference>
<dbReference type="Pfam" id="PF12307">
    <property type="entry name" value="DUF3631"/>
    <property type="match status" value="1"/>
</dbReference>
<feature type="compositionally biased region" description="Gly residues" evidence="1">
    <location>
        <begin position="282"/>
        <end position="291"/>
    </location>
</feature>
<evidence type="ECO:0000313" key="3">
    <source>
        <dbReference type="EMBL" id="MDQ4213274.1"/>
    </source>
</evidence>
<reference evidence="3 4" key="1">
    <citation type="submission" date="2023-08" db="EMBL/GenBank/DDBJ databases">
        <title>Microbacterium sp. nov., isolated from a waste landfill.</title>
        <authorList>
            <person name="Wen W."/>
        </authorList>
    </citation>
    <scope>NUCLEOTIDE SEQUENCE [LARGE SCALE GENOMIC DNA]</scope>
    <source>
        <strain evidence="3 4">ASV81</strain>
    </source>
</reference>
<gene>
    <name evidence="3" type="ORF">RBR11_05040</name>
</gene>
<dbReference type="Proteomes" id="UP001230289">
    <property type="component" value="Unassembled WGS sequence"/>
</dbReference>
<accession>A0ABU0XEY9</accession>
<evidence type="ECO:0000313" key="4">
    <source>
        <dbReference type="Proteomes" id="UP001230289"/>
    </source>
</evidence>
<organism evidence="3 4">
    <name type="scientific">Microbacterium capsulatum</name>
    <dbReference type="NCBI Taxonomy" id="3041921"/>
    <lineage>
        <taxon>Bacteria</taxon>
        <taxon>Bacillati</taxon>
        <taxon>Actinomycetota</taxon>
        <taxon>Actinomycetes</taxon>
        <taxon>Micrococcales</taxon>
        <taxon>Microbacteriaceae</taxon>
        <taxon>Microbacterium</taxon>
    </lineage>
</organism>
<feature type="domain" description="DUF3631" evidence="2">
    <location>
        <begin position="74"/>
        <end position="253"/>
    </location>
</feature>